<keyword evidence="1" id="KW-1133">Transmembrane helix</keyword>
<keyword evidence="7" id="KW-1185">Reference proteome</keyword>
<feature type="transmembrane region" description="Helical" evidence="1">
    <location>
        <begin position="7"/>
        <end position="26"/>
    </location>
</feature>
<evidence type="ECO:0000259" key="2">
    <source>
        <dbReference type="PROSITE" id="PS50112"/>
    </source>
</evidence>
<dbReference type="Pfam" id="PF13426">
    <property type="entry name" value="PAS_9"/>
    <property type="match status" value="1"/>
</dbReference>
<dbReference type="InterPro" id="IPR001633">
    <property type="entry name" value="EAL_dom"/>
</dbReference>
<dbReference type="Gene3D" id="3.30.450.20">
    <property type="entry name" value="PAS domain"/>
    <property type="match status" value="2"/>
</dbReference>
<evidence type="ECO:0000259" key="4">
    <source>
        <dbReference type="PROSITE" id="PS50883"/>
    </source>
</evidence>
<dbReference type="GO" id="GO:0003824">
    <property type="term" value="F:catalytic activity"/>
    <property type="evidence" value="ECO:0007669"/>
    <property type="project" value="UniProtKB-ARBA"/>
</dbReference>
<sequence length="1131" mass="126558">MTLLFRYSWLLVLIAGLTVNMVTYHYQQGINEQLINNEINLSSQEKLGAIRNMLQRQSDVSGTLIAFMHSPIHPISDDEARRFMRSLLDLHTDTLDEISIISPALTGNIITLRQHDSTTTSALPDPGTLSQLHAGSYHWQRIDRDHGDSALRITLADGEGDQRIYAICTWNASIMVEQAIASVGVAGLDIDVDIRADDRIERLFSHSSRLRKDHSLVTPQQHYSWQAPFDVAGSHFMIHTRALPELHSQAFVHHTYWMLLTGLVITALLSLLLFTRTRLNTRLQSEVEIRTSELSGERQKLAAVIDHAHDCILVIDEEGKILRANPAAIALFGYPVTEWQYLTIHDLLPNDIREAHRRWFKAEIDGESNCAIGKIREIRGQRQDGSQFTGEIAIHAFTSGNARQFSIVLGDISQQKIHAWVQSTLLNLRATSQAPIALHTRLKEMLVAILSSPWSITSAAIYTLQGDQLWLSASHGWQRDVKMRHLTIAADQCLCGQSMDTGDAVSCDHMQSVTGEDMYCLPVIHDGKRTGLLHLRFSHGTERPPEFLNFCQQVQEIVSELLLREQVRQTLEDSETKHRQLVETTPMGIVIQCGDKVRFVNPAALKMLAASTADELYPYSIADCVYPDDRPHVSALMTTLQQGGHIDPTEQRIQRLDGTYFWADLRGVPIVYDGTPAVQVLIQDISDRKRAEEQLTLLSYSDELTGLPNRRLFIDRLEQACNQARRRDRQLCMLFLDLDRFKAINDTQGHACGDMVLQAVGERIRLNLRSSDTAARMGGDEFAVLLPETDQTSALHVAGKLTQALQLPIMQGGHTFNIGVSIGLACFPDDAKESDTLLKYADNAMYYAKQNHLDTYCFSSELAQTANRRIRLEQELKLAAERGQLQLHYQSQFSLTPQGNIITGVESLIRWHHPELGMVSPAEFIPLAEETGLIRPVTEWVISEASRQAIIWEQESIRPARISINISAVELMQQGLAEQIVTHIVNAGASPDWFEIEVTETAAMNQPDTAIDIMTSLAAQGIYIAIDDFGTGYSSLAYLKRLPAQHLKIDIAFIRDLPNNAEDAVIVRTIIAMAHSLGLKVVAEGVETHEQLQFLRQEGCDMIQGYLLGKPLTAEATSALLRSRTTAPSLL</sequence>
<dbReference type="Gene3D" id="3.30.450.40">
    <property type="match status" value="1"/>
</dbReference>
<protein>
    <submittedName>
        <fullName evidence="6">EAL domain-containing protein</fullName>
    </submittedName>
</protein>
<accession>A0A5R9GNT8</accession>
<comment type="caution">
    <text evidence="6">The sequence shown here is derived from an EMBL/GenBank/DDBJ whole genome shotgun (WGS) entry which is preliminary data.</text>
</comment>
<organism evidence="6 7">
    <name type="scientific">Mariprofundus erugo</name>
    <dbReference type="NCBI Taxonomy" id="2528639"/>
    <lineage>
        <taxon>Bacteria</taxon>
        <taxon>Pseudomonadati</taxon>
        <taxon>Pseudomonadota</taxon>
        <taxon>Candidatius Mariprofundia</taxon>
        <taxon>Mariprofundales</taxon>
        <taxon>Mariprofundaceae</taxon>
        <taxon>Mariprofundus</taxon>
    </lineage>
</organism>
<feature type="domain" description="PAS" evidence="2">
    <location>
        <begin position="297"/>
        <end position="338"/>
    </location>
</feature>
<gene>
    <name evidence="6" type="ORF">FEF65_11645</name>
</gene>
<dbReference type="SUPFAM" id="SSF55073">
    <property type="entry name" value="Nucleotide cyclase"/>
    <property type="match status" value="1"/>
</dbReference>
<evidence type="ECO:0000256" key="1">
    <source>
        <dbReference type="SAM" id="Phobius"/>
    </source>
</evidence>
<evidence type="ECO:0000259" key="5">
    <source>
        <dbReference type="PROSITE" id="PS50887"/>
    </source>
</evidence>
<dbReference type="GO" id="GO:0006355">
    <property type="term" value="P:regulation of DNA-templated transcription"/>
    <property type="evidence" value="ECO:0007669"/>
    <property type="project" value="InterPro"/>
</dbReference>
<dbReference type="PROSITE" id="PS50113">
    <property type="entry name" value="PAC"/>
    <property type="match status" value="1"/>
</dbReference>
<dbReference type="PANTHER" id="PTHR44757">
    <property type="entry name" value="DIGUANYLATE CYCLASE DGCP"/>
    <property type="match status" value="1"/>
</dbReference>
<dbReference type="RefSeq" id="WP_138239997.1">
    <property type="nucleotide sequence ID" value="NZ_VBRY01000012.1"/>
</dbReference>
<evidence type="ECO:0000313" key="7">
    <source>
        <dbReference type="Proteomes" id="UP000306585"/>
    </source>
</evidence>
<dbReference type="SMART" id="SM00052">
    <property type="entry name" value="EAL"/>
    <property type="match status" value="1"/>
</dbReference>
<evidence type="ECO:0000313" key="6">
    <source>
        <dbReference type="EMBL" id="TLS65967.1"/>
    </source>
</evidence>
<dbReference type="AlphaFoldDB" id="A0A5R9GNT8"/>
<dbReference type="Proteomes" id="UP000306585">
    <property type="component" value="Unassembled WGS sequence"/>
</dbReference>
<dbReference type="InterPro" id="IPR000014">
    <property type="entry name" value="PAS"/>
</dbReference>
<dbReference type="CDD" id="cd01949">
    <property type="entry name" value="GGDEF"/>
    <property type="match status" value="1"/>
</dbReference>
<dbReference type="FunFam" id="3.30.70.270:FF:000001">
    <property type="entry name" value="Diguanylate cyclase domain protein"/>
    <property type="match status" value="1"/>
</dbReference>
<dbReference type="InterPro" id="IPR043128">
    <property type="entry name" value="Rev_trsase/Diguanyl_cyclase"/>
</dbReference>
<dbReference type="PANTHER" id="PTHR44757:SF2">
    <property type="entry name" value="BIOFILM ARCHITECTURE MAINTENANCE PROTEIN MBAA"/>
    <property type="match status" value="1"/>
</dbReference>
<proteinExistence type="predicted"/>
<reference evidence="6 7" key="1">
    <citation type="journal article" date="2019" name="Appl. Environ. Microbiol.">
        <title>Environmental Evidence and Genomic Insight of Iron-oxidizing Bacteria Preference Towards More Corrosion Resistant Stainless Steel at Higher Salinities.</title>
        <authorList>
            <person name="Garrison C.E."/>
            <person name="Price K.A."/>
            <person name="Field E.K."/>
        </authorList>
    </citation>
    <scope>NUCLEOTIDE SEQUENCE [LARGE SCALE GENOMIC DNA]</scope>
    <source>
        <strain evidence="6 7">P3</strain>
    </source>
</reference>
<keyword evidence="1" id="KW-0812">Transmembrane</keyword>
<dbReference type="PROSITE" id="PS50887">
    <property type="entry name" value="GGDEF"/>
    <property type="match status" value="1"/>
</dbReference>
<dbReference type="Pfam" id="PF00990">
    <property type="entry name" value="GGDEF"/>
    <property type="match status" value="1"/>
</dbReference>
<dbReference type="InterPro" id="IPR000700">
    <property type="entry name" value="PAS-assoc_C"/>
</dbReference>
<dbReference type="NCBIfam" id="TIGR00229">
    <property type="entry name" value="sensory_box"/>
    <property type="match status" value="2"/>
</dbReference>
<dbReference type="InterPro" id="IPR013767">
    <property type="entry name" value="PAS_fold"/>
</dbReference>
<feature type="domain" description="PAC" evidence="3">
    <location>
        <begin position="647"/>
        <end position="697"/>
    </location>
</feature>
<dbReference type="InterPro" id="IPR052155">
    <property type="entry name" value="Biofilm_reg_signaling"/>
</dbReference>
<dbReference type="InterPro" id="IPR029016">
    <property type="entry name" value="GAF-like_dom_sf"/>
</dbReference>
<name>A0A5R9GNT8_9PROT</name>
<dbReference type="InterPro" id="IPR029787">
    <property type="entry name" value="Nucleotide_cyclase"/>
</dbReference>
<dbReference type="SUPFAM" id="SSF141868">
    <property type="entry name" value="EAL domain-like"/>
    <property type="match status" value="1"/>
</dbReference>
<dbReference type="Pfam" id="PF00563">
    <property type="entry name" value="EAL"/>
    <property type="match status" value="1"/>
</dbReference>
<dbReference type="InterPro" id="IPR001610">
    <property type="entry name" value="PAC"/>
</dbReference>
<dbReference type="SMART" id="SM00091">
    <property type="entry name" value="PAS"/>
    <property type="match status" value="2"/>
</dbReference>
<dbReference type="NCBIfam" id="TIGR00254">
    <property type="entry name" value="GGDEF"/>
    <property type="match status" value="1"/>
</dbReference>
<dbReference type="Pfam" id="PF00989">
    <property type="entry name" value="PAS"/>
    <property type="match status" value="1"/>
</dbReference>
<dbReference type="Gene3D" id="3.20.20.450">
    <property type="entry name" value="EAL domain"/>
    <property type="match status" value="1"/>
</dbReference>
<dbReference type="CDD" id="cd00130">
    <property type="entry name" value="PAS"/>
    <property type="match status" value="2"/>
</dbReference>
<feature type="domain" description="EAL" evidence="4">
    <location>
        <begin position="869"/>
        <end position="1125"/>
    </location>
</feature>
<dbReference type="SMART" id="SM00086">
    <property type="entry name" value="PAC"/>
    <property type="match status" value="2"/>
</dbReference>
<keyword evidence="1" id="KW-0472">Membrane</keyword>
<dbReference type="InterPro" id="IPR035965">
    <property type="entry name" value="PAS-like_dom_sf"/>
</dbReference>
<dbReference type="EMBL" id="VBRY01000012">
    <property type="protein sequence ID" value="TLS65967.1"/>
    <property type="molecule type" value="Genomic_DNA"/>
</dbReference>
<dbReference type="PROSITE" id="PS50112">
    <property type="entry name" value="PAS"/>
    <property type="match status" value="1"/>
</dbReference>
<dbReference type="CDD" id="cd01948">
    <property type="entry name" value="EAL"/>
    <property type="match status" value="1"/>
</dbReference>
<evidence type="ECO:0000259" key="3">
    <source>
        <dbReference type="PROSITE" id="PS50113"/>
    </source>
</evidence>
<dbReference type="InterPro" id="IPR035919">
    <property type="entry name" value="EAL_sf"/>
</dbReference>
<dbReference type="SUPFAM" id="SSF55781">
    <property type="entry name" value="GAF domain-like"/>
    <property type="match status" value="1"/>
</dbReference>
<dbReference type="SUPFAM" id="SSF55785">
    <property type="entry name" value="PYP-like sensor domain (PAS domain)"/>
    <property type="match status" value="2"/>
</dbReference>
<dbReference type="SMART" id="SM00267">
    <property type="entry name" value="GGDEF"/>
    <property type="match status" value="1"/>
</dbReference>
<feature type="domain" description="GGDEF" evidence="5">
    <location>
        <begin position="729"/>
        <end position="861"/>
    </location>
</feature>
<dbReference type="Gene3D" id="3.30.70.270">
    <property type="match status" value="1"/>
</dbReference>
<dbReference type="PROSITE" id="PS50883">
    <property type="entry name" value="EAL"/>
    <property type="match status" value="1"/>
</dbReference>
<dbReference type="InterPro" id="IPR000160">
    <property type="entry name" value="GGDEF_dom"/>
</dbReference>